<organism evidence="4 5">
    <name type="scientific">Pseudoduganella lurida</name>
    <dbReference type="NCBI Taxonomy" id="1036180"/>
    <lineage>
        <taxon>Bacteria</taxon>
        <taxon>Pseudomonadati</taxon>
        <taxon>Pseudomonadota</taxon>
        <taxon>Betaproteobacteria</taxon>
        <taxon>Burkholderiales</taxon>
        <taxon>Oxalobacteraceae</taxon>
        <taxon>Telluria group</taxon>
        <taxon>Pseudoduganella</taxon>
    </lineage>
</organism>
<evidence type="ECO:0000313" key="4">
    <source>
        <dbReference type="EMBL" id="TWI67258.1"/>
    </source>
</evidence>
<dbReference type="OrthoDB" id="9786503at2"/>
<reference evidence="4 5" key="1">
    <citation type="journal article" date="2015" name="Stand. Genomic Sci.">
        <title>Genomic Encyclopedia of Bacterial and Archaeal Type Strains, Phase III: the genomes of soil and plant-associated and newly described type strains.</title>
        <authorList>
            <person name="Whitman W.B."/>
            <person name="Woyke T."/>
            <person name="Klenk H.P."/>
            <person name="Zhou Y."/>
            <person name="Lilburn T.G."/>
            <person name="Beck B.J."/>
            <person name="De Vos P."/>
            <person name="Vandamme P."/>
            <person name="Eisen J.A."/>
            <person name="Garrity G."/>
            <person name="Hugenholtz P."/>
            <person name="Kyrpides N.C."/>
        </authorList>
    </citation>
    <scope>NUCLEOTIDE SEQUENCE [LARGE SCALE GENOMIC DNA]</scope>
    <source>
        <strain evidence="4 5">CGMCC 1.10822</strain>
    </source>
</reference>
<dbReference type="SUPFAM" id="SSF51905">
    <property type="entry name" value="FAD/NAD(P)-binding domain"/>
    <property type="match status" value="1"/>
</dbReference>
<evidence type="ECO:0000256" key="1">
    <source>
        <dbReference type="ARBA" id="ARBA00022630"/>
    </source>
</evidence>
<dbReference type="PRINTS" id="PR00469">
    <property type="entry name" value="PNDRDTASEII"/>
</dbReference>
<dbReference type="EMBL" id="VLLB01000002">
    <property type="protein sequence ID" value="TWI67258.1"/>
    <property type="molecule type" value="Genomic_DNA"/>
</dbReference>
<dbReference type="AlphaFoldDB" id="A0A562RDZ9"/>
<dbReference type="Proteomes" id="UP000318431">
    <property type="component" value="Unassembled WGS sequence"/>
</dbReference>
<name>A0A562RDZ9_9BURK</name>
<feature type="domain" description="FAD/NAD(P)-binding" evidence="3">
    <location>
        <begin position="8"/>
        <end position="292"/>
    </location>
</feature>
<protein>
    <submittedName>
        <fullName evidence="4">Thioredoxin reductase (NADPH)</fullName>
    </submittedName>
</protein>
<comment type="caution">
    <text evidence="4">The sequence shown here is derived from an EMBL/GenBank/DDBJ whole genome shotgun (WGS) entry which is preliminary data.</text>
</comment>
<dbReference type="GO" id="GO:0016491">
    <property type="term" value="F:oxidoreductase activity"/>
    <property type="evidence" value="ECO:0007669"/>
    <property type="project" value="UniProtKB-KW"/>
</dbReference>
<keyword evidence="2" id="KW-0560">Oxidoreductase</keyword>
<sequence>MSALRRCEVLVIGGGPGGLTAAIYLRRFRRDVIVADKGNSRLSLIPISHNYPGFPGGVPGTELLGRLREQLGCYGGRVEHMDITAVRKEGDIFIASHADGEIHTPVIVMATGVADEGLPVERWHEAVASGAVRMCPVCDGYDILDKKVAVVSQPHNRTGHALFMRTFSSDVTLFERDPDHDGHTEPLSGEEAEKLRLAGVRYVDAPLQGVTLTDGLLPVLHTADGTDETFDVLYPMLGENARSTLAASLGAQCGDCDKVIVDDHQRTTVPGLYAIGDVVVGLNQISVATGHAAVAATAIHNALPWQFRKQAQDSDPGEVP</sequence>
<dbReference type="InterPro" id="IPR050097">
    <property type="entry name" value="Ferredoxin-NADP_redctase_2"/>
</dbReference>
<gene>
    <name evidence="4" type="ORF">IP91_01371</name>
</gene>
<dbReference type="Gene3D" id="3.50.50.60">
    <property type="entry name" value="FAD/NAD(P)-binding domain"/>
    <property type="match status" value="2"/>
</dbReference>
<keyword evidence="1" id="KW-0285">Flavoprotein</keyword>
<dbReference type="InterPro" id="IPR023753">
    <property type="entry name" value="FAD/NAD-binding_dom"/>
</dbReference>
<accession>A0A562RDZ9</accession>
<dbReference type="PANTHER" id="PTHR48105">
    <property type="entry name" value="THIOREDOXIN REDUCTASE 1-RELATED-RELATED"/>
    <property type="match status" value="1"/>
</dbReference>
<dbReference type="PRINTS" id="PR00368">
    <property type="entry name" value="FADPNR"/>
</dbReference>
<dbReference type="InterPro" id="IPR036188">
    <property type="entry name" value="FAD/NAD-bd_sf"/>
</dbReference>
<keyword evidence="5" id="KW-1185">Reference proteome</keyword>
<evidence type="ECO:0000256" key="2">
    <source>
        <dbReference type="ARBA" id="ARBA00023002"/>
    </source>
</evidence>
<evidence type="ECO:0000313" key="5">
    <source>
        <dbReference type="Proteomes" id="UP000318431"/>
    </source>
</evidence>
<dbReference type="Pfam" id="PF07992">
    <property type="entry name" value="Pyr_redox_2"/>
    <property type="match status" value="1"/>
</dbReference>
<dbReference type="RefSeq" id="WP_145648075.1">
    <property type="nucleotide sequence ID" value="NZ_VLLB01000002.1"/>
</dbReference>
<evidence type="ECO:0000259" key="3">
    <source>
        <dbReference type="Pfam" id="PF07992"/>
    </source>
</evidence>
<proteinExistence type="predicted"/>